<reference evidence="1" key="1">
    <citation type="submission" date="2021-11" db="EMBL/GenBank/DDBJ databases">
        <title>Genome sequence of Xylella taiwanensis PLS432.</title>
        <authorList>
            <person name="Weng L.-W."/>
            <person name="Su C.-C."/>
            <person name="Tsai C.-W."/>
            <person name="Kuo C.-H."/>
        </authorList>
    </citation>
    <scope>NUCLEOTIDE SEQUENCE</scope>
    <source>
        <strain evidence="1">PLS432</strain>
    </source>
</reference>
<gene>
    <name evidence="1" type="ORF">LPH55_10415</name>
</gene>
<dbReference type="Pfam" id="PF05136">
    <property type="entry name" value="Phage_portal_2"/>
    <property type="match status" value="1"/>
</dbReference>
<protein>
    <submittedName>
        <fullName evidence="1">Phage portal protein</fullName>
    </submittedName>
</protein>
<name>A0ABS8TUN0_9GAMM</name>
<dbReference type="RefSeq" id="WP_160165207.1">
    <property type="nucleotide sequence ID" value="NZ_CP087676.1"/>
</dbReference>
<dbReference type="InterPro" id="IPR006429">
    <property type="entry name" value="Phage_lambda_portal"/>
</dbReference>
<proteinExistence type="predicted"/>
<comment type="caution">
    <text evidence="1">The sequence shown here is derived from an EMBL/GenBank/DDBJ whole genome shotgun (WGS) entry which is preliminary data.</text>
</comment>
<keyword evidence="2" id="KW-1185">Reference proteome</keyword>
<evidence type="ECO:0000313" key="2">
    <source>
        <dbReference type="Proteomes" id="UP001430701"/>
    </source>
</evidence>
<dbReference type="Proteomes" id="UP001430701">
    <property type="component" value="Unassembled WGS sequence"/>
</dbReference>
<accession>A0ABS8TUN0</accession>
<evidence type="ECO:0000313" key="1">
    <source>
        <dbReference type="EMBL" id="MCD8473855.1"/>
    </source>
</evidence>
<organism evidence="1 2">
    <name type="scientific">Xylella taiwanensis</name>
    <dbReference type="NCBI Taxonomy" id="1444770"/>
    <lineage>
        <taxon>Bacteria</taxon>
        <taxon>Pseudomonadati</taxon>
        <taxon>Pseudomonadota</taxon>
        <taxon>Gammaproteobacteria</taxon>
        <taxon>Lysobacterales</taxon>
        <taxon>Lysobacteraceae</taxon>
        <taxon>Xylella</taxon>
    </lineage>
</organism>
<dbReference type="EMBL" id="JAJPPU010000002">
    <property type="protein sequence ID" value="MCD8473855.1"/>
    <property type="molecule type" value="Genomic_DNA"/>
</dbReference>
<sequence>MHRVGASTNLDHAAAVRARSPTLRVPLQGQVLEIDCLDSSKNLSLNDGGRIMNGIQYDPRGCVRAYWLCDTHPGEHVHHT</sequence>